<dbReference type="AlphaFoldDB" id="A0A2S9XEW6"/>
<dbReference type="EMBL" id="PVNK01000242">
    <property type="protein sequence ID" value="PRP91387.1"/>
    <property type="molecule type" value="Genomic_DNA"/>
</dbReference>
<keyword evidence="2" id="KW-1185">Reference proteome</keyword>
<name>A0A2S9XEW6_9BACT</name>
<organism evidence="1 2">
    <name type="scientific">Enhygromyxa salina</name>
    <dbReference type="NCBI Taxonomy" id="215803"/>
    <lineage>
        <taxon>Bacteria</taxon>
        <taxon>Pseudomonadati</taxon>
        <taxon>Myxococcota</taxon>
        <taxon>Polyangia</taxon>
        <taxon>Nannocystales</taxon>
        <taxon>Nannocystaceae</taxon>
        <taxon>Enhygromyxa</taxon>
    </lineage>
</organism>
<sequence length="33" mass="3770">MDGRVRLLVSDPVAELRLFDRILDMTRTHIAGC</sequence>
<evidence type="ECO:0000313" key="1">
    <source>
        <dbReference type="EMBL" id="PRP91387.1"/>
    </source>
</evidence>
<dbReference type="Proteomes" id="UP000237968">
    <property type="component" value="Unassembled WGS sequence"/>
</dbReference>
<proteinExistence type="predicted"/>
<protein>
    <submittedName>
        <fullName evidence="1">Uncharacterized protein</fullName>
    </submittedName>
</protein>
<reference evidence="1 2" key="1">
    <citation type="submission" date="2018-03" db="EMBL/GenBank/DDBJ databases">
        <title>Draft Genome Sequences of the Obligatory Marine Myxobacteria Enhygromyxa salina SWB005.</title>
        <authorList>
            <person name="Poehlein A."/>
            <person name="Moghaddam J.A."/>
            <person name="Harms H."/>
            <person name="Alanjari M."/>
            <person name="Koenig G.M."/>
            <person name="Daniel R."/>
            <person name="Schaeberle T.F."/>
        </authorList>
    </citation>
    <scope>NUCLEOTIDE SEQUENCE [LARGE SCALE GENOMIC DNA]</scope>
    <source>
        <strain evidence="1 2">SWB005</strain>
    </source>
</reference>
<evidence type="ECO:0000313" key="2">
    <source>
        <dbReference type="Proteomes" id="UP000237968"/>
    </source>
</evidence>
<accession>A0A2S9XEW6</accession>
<comment type="caution">
    <text evidence="1">The sequence shown here is derived from an EMBL/GenBank/DDBJ whole genome shotgun (WGS) entry which is preliminary data.</text>
</comment>
<gene>
    <name evidence="1" type="ORF">ENSA5_55040</name>
</gene>